<proteinExistence type="predicted"/>
<protein>
    <recommendedName>
        <fullName evidence="1">HTH cro/C1-type domain-containing protein</fullName>
    </recommendedName>
</protein>
<dbReference type="SUPFAM" id="SSF47413">
    <property type="entry name" value="lambda repressor-like DNA-binding domains"/>
    <property type="match status" value="1"/>
</dbReference>
<dbReference type="PROSITE" id="PS50943">
    <property type="entry name" value="HTH_CROC1"/>
    <property type="match status" value="1"/>
</dbReference>
<evidence type="ECO:0000313" key="2">
    <source>
        <dbReference type="EMBL" id="SPS05242.1"/>
    </source>
</evidence>
<dbReference type="Pfam" id="PF01381">
    <property type="entry name" value="HTH_3"/>
    <property type="match status" value="1"/>
</dbReference>
<reference evidence="2" key="1">
    <citation type="submission" date="2018-05" db="EMBL/GenBank/DDBJ databases">
        <authorList>
            <person name="Lanie J.A."/>
            <person name="Ng W.-L."/>
            <person name="Kazmierczak K.M."/>
            <person name="Andrzejewski T.M."/>
            <person name="Davidsen T.M."/>
            <person name="Wayne K.J."/>
            <person name="Tettelin H."/>
            <person name="Glass J.I."/>
            <person name="Rusch D."/>
            <person name="Podicherti R."/>
            <person name="Tsui H.-C.T."/>
            <person name="Winkler M.E."/>
        </authorList>
    </citation>
    <scope>NUCLEOTIDE SEQUENCE</scope>
    <source>
        <strain evidence="2">KNB</strain>
    </source>
</reference>
<dbReference type="InterPro" id="IPR010982">
    <property type="entry name" value="Lambda_DNA-bd_dom_sf"/>
</dbReference>
<dbReference type="Gene3D" id="1.10.260.40">
    <property type="entry name" value="lambda repressor-like DNA-binding domains"/>
    <property type="match status" value="1"/>
</dbReference>
<gene>
    <name evidence="2" type="ORF">NITFAB_0831</name>
</gene>
<feature type="domain" description="HTH cro/C1-type" evidence="1">
    <location>
        <begin position="27"/>
        <end position="82"/>
    </location>
</feature>
<accession>A0A2X0R5P5</accession>
<dbReference type="AlphaFoldDB" id="A0A2X0R5P5"/>
<organism evidence="2">
    <name type="scientific">Candidatus Nitrotoga fabula</name>
    <dbReference type="NCBI Taxonomy" id="2182327"/>
    <lineage>
        <taxon>Bacteria</taxon>
        <taxon>Pseudomonadati</taxon>
        <taxon>Pseudomonadota</taxon>
        <taxon>Betaproteobacteria</taxon>
        <taxon>Nitrosomonadales</taxon>
        <taxon>Gallionellaceae</taxon>
        <taxon>Candidatus Nitrotoga</taxon>
    </lineage>
</organism>
<evidence type="ECO:0000259" key="1">
    <source>
        <dbReference type="PROSITE" id="PS50943"/>
    </source>
</evidence>
<dbReference type="GO" id="GO:0003677">
    <property type="term" value="F:DNA binding"/>
    <property type="evidence" value="ECO:0007669"/>
    <property type="project" value="InterPro"/>
</dbReference>
<name>A0A2X0R5P5_9PROT</name>
<dbReference type="EMBL" id="LS423452">
    <property type="protein sequence ID" value="SPS05242.1"/>
    <property type="molecule type" value="Genomic_DNA"/>
</dbReference>
<sequence length="85" mass="9728">MPFVAANFNILRKKPFDFVPKNLGEHIKKKRLELGLTQKELGEMLGATLFTVLNWEKGKTEPHPQFISGINLFLGAPNIKYNHHD</sequence>
<dbReference type="InterPro" id="IPR001387">
    <property type="entry name" value="Cro/C1-type_HTH"/>
</dbReference>
<dbReference type="CDD" id="cd00093">
    <property type="entry name" value="HTH_XRE"/>
    <property type="match status" value="1"/>
</dbReference>
<dbReference type="SMART" id="SM00530">
    <property type="entry name" value="HTH_XRE"/>
    <property type="match status" value="1"/>
</dbReference>